<gene>
    <name evidence="2" type="ORF">TPE_1075</name>
</gene>
<feature type="transmembrane region" description="Helical" evidence="1">
    <location>
        <begin position="45"/>
        <end position="69"/>
    </location>
</feature>
<dbReference type="KEGG" id="tped:TPE_1075"/>
<feature type="transmembrane region" description="Helical" evidence="1">
    <location>
        <begin position="15"/>
        <end position="33"/>
    </location>
</feature>
<feature type="transmembrane region" description="Helical" evidence="1">
    <location>
        <begin position="131"/>
        <end position="153"/>
    </location>
</feature>
<keyword evidence="1" id="KW-0812">Transmembrane</keyword>
<feature type="transmembrane region" description="Helical" evidence="1">
    <location>
        <begin position="81"/>
        <end position="110"/>
    </location>
</feature>
<name>S6A3H9_9SPIR</name>
<dbReference type="Proteomes" id="UP000015620">
    <property type="component" value="Chromosome"/>
</dbReference>
<dbReference type="EMBL" id="CP004120">
    <property type="protein sequence ID" value="AGT43571.1"/>
    <property type="molecule type" value="Genomic_DNA"/>
</dbReference>
<keyword evidence="1" id="KW-1133">Transmembrane helix</keyword>
<evidence type="ECO:0000256" key="1">
    <source>
        <dbReference type="SAM" id="Phobius"/>
    </source>
</evidence>
<accession>S6A3H9</accession>
<evidence type="ECO:0000313" key="2">
    <source>
        <dbReference type="EMBL" id="AGT43571.1"/>
    </source>
</evidence>
<evidence type="ECO:0000313" key="3">
    <source>
        <dbReference type="Proteomes" id="UP000015620"/>
    </source>
</evidence>
<dbReference type="HOGENOM" id="CLU_1204341_0_0_12"/>
<dbReference type="STRING" id="1291379.TPE_1075"/>
<evidence type="ECO:0008006" key="4">
    <source>
        <dbReference type="Google" id="ProtNLM"/>
    </source>
</evidence>
<feature type="transmembrane region" description="Helical" evidence="1">
    <location>
        <begin position="212"/>
        <end position="229"/>
    </location>
</feature>
<keyword evidence="1" id="KW-0472">Membrane</keyword>
<dbReference type="PATRIC" id="fig|1291379.3.peg.1074"/>
<keyword evidence="3" id="KW-1185">Reference proteome</keyword>
<proteinExistence type="predicted"/>
<feature type="transmembrane region" description="Helical" evidence="1">
    <location>
        <begin position="190"/>
        <end position="206"/>
    </location>
</feature>
<dbReference type="AlphaFoldDB" id="S6A3H9"/>
<reference evidence="2 3" key="1">
    <citation type="journal article" date="2013" name="PLoS ONE">
        <title>Genome-Wide Relatedness of Treponema pedis, from Gingiva and Necrotic Skin Lesions of Pigs, with the Human Oral Pathogen Treponema denticola.</title>
        <authorList>
            <person name="Svartstrom O."/>
            <person name="Mushtaq M."/>
            <person name="Pringle M."/>
            <person name="Segerman B."/>
        </authorList>
    </citation>
    <scope>NUCLEOTIDE SEQUENCE [LARGE SCALE GENOMIC DNA]</scope>
    <source>
        <strain evidence="2">T A4</strain>
    </source>
</reference>
<protein>
    <recommendedName>
        <fullName evidence="4">Protease PrsW</fullName>
    </recommendedName>
</protein>
<feature type="transmembrane region" description="Helical" evidence="1">
    <location>
        <begin position="159"/>
        <end position="178"/>
    </location>
</feature>
<sequence>MILIFIHYIINNMKIIAVMLFSFTSALIFAWIITKKENLSIKPLLYIFLFSFSAVLISILIQTAVEFFFFDFLRKADYIKIILFESFAAAALIEEFTKTVIFYAFVKFLWSDKITKVDENLPGEMREQIRILLFLSVLYGLVFASFETLAYTVREGKFIWARLFTSNFLHAAFGIYYLQISMSRKFKKTILPFFSVWILHGLYNMFLSMGIFFSVFSYTIVLFLIGNVLRQYDRFKEN</sequence>
<organism evidence="2 3">
    <name type="scientific">Treponema pedis str. T A4</name>
    <dbReference type="NCBI Taxonomy" id="1291379"/>
    <lineage>
        <taxon>Bacteria</taxon>
        <taxon>Pseudomonadati</taxon>
        <taxon>Spirochaetota</taxon>
        <taxon>Spirochaetia</taxon>
        <taxon>Spirochaetales</taxon>
        <taxon>Treponemataceae</taxon>
        <taxon>Treponema</taxon>
    </lineage>
</organism>